<dbReference type="EMBL" id="BGPR01001113">
    <property type="protein sequence ID" value="GBM45803.1"/>
    <property type="molecule type" value="Genomic_DNA"/>
</dbReference>
<comment type="caution">
    <text evidence="1">The sequence shown here is derived from an EMBL/GenBank/DDBJ whole genome shotgun (WGS) entry which is preliminary data.</text>
</comment>
<dbReference type="AlphaFoldDB" id="A0A4Y2FWV5"/>
<evidence type="ECO:0000313" key="2">
    <source>
        <dbReference type="Proteomes" id="UP000499080"/>
    </source>
</evidence>
<sequence length="85" mass="9655">MRTCCISKKSRFPVGYSNGGCRITPTTSWHIRYGDENCCISKQSRFPVGYSNGGCRITPHHKLAHQIWGWELAVSVISLVSQWIR</sequence>
<dbReference type="Proteomes" id="UP000499080">
    <property type="component" value="Unassembled WGS sequence"/>
</dbReference>
<protein>
    <submittedName>
        <fullName evidence="1">Uncharacterized protein</fullName>
    </submittedName>
</protein>
<proteinExistence type="predicted"/>
<evidence type="ECO:0000313" key="1">
    <source>
        <dbReference type="EMBL" id="GBM45803.1"/>
    </source>
</evidence>
<accession>A0A4Y2FWV5</accession>
<name>A0A4Y2FWV5_ARAVE</name>
<keyword evidence="2" id="KW-1185">Reference proteome</keyword>
<reference evidence="1 2" key="1">
    <citation type="journal article" date="2019" name="Sci. Rep.">
        <title>Orb-weaving spider Araneus ventricosus genome elucidates the spidroin gene catalogue.</title>
        <authorList>
            <person name="Kono N."/>
            <person name="Nakamura H."/>
            <person name="Ohtoshi R."/>
            <person name="Moran D.A.P."/>
            <person name="Shinohara A."/>
            <person name="Yoshida Y."/>
            <person name="Fujiwara M."/>
            <person name="Mori M."/>
            <person name="Tomita M."/>
            <person name="Arakawa K."/>
        </authorList>
    </citation>
    <scope>NUCLEOTIDE SEQUENCE [LARGE SCALE GENOMIC DNA]</scope>
</reference>
<gene>
    <name evidence="1" type="ORF">AVEN_55561_1</name>
</gene>
<organism evidence="1 2">
    <name type="scientific">Araneus ventricosus</name>
    <name type="common">Orbweaver spider</name>
    <name type="synonym">Epeira ventricosa</name>
    <dbReference type="NCBI Taxonomy" id="182803"/>
    <lineage>
        <taxon>Eukaryota</taxon>
        <taxon>Metazoa</taxon>
        <taxon>Ecdysozoa</taxon>
        <taxon>Arthropoda</taxon>
        <taxon>Chelicerata</taxon>
        <taxon>Arachnida</taxon>
        <taxon>Araneae</taxon>
        <taxon>Araneomorphae</taxon>
        <taxon>Entelegynae</taxon>
        <taxon>Araneoidea</taxon>
        <taxon>Araneidae</taxon>
        <taxon>Araneus</taxon>
    </lineage>
</organism>